<gene>
    <name evidence="1" type="ORF">EDB81DRAFT_667323</name>
</gene>
<organism evidence="1 2">
    <name type="scientific">Dactylonectria macrodidyma</name>
    <dbReference type="NCBI Taxonomy" id="307937"/>
    <lineage>
        <taxon>Eukaryota</taxon>
        <taxon>Fungi</taxon>
        <taxon>Dikarya</taxon>
        <taxon>Ascomycota</taxon>
        <taxon>Pezizomycotina</taxon>
        <taxon>Sordariomycetes</taxon>
        <taxon>Hypocreomycetidae</taxon>
        <taxon>Hypocreales</taxon>
        <taxon>Nectriaceae</taxon>
        <taxon>Dactylonectria</taxon>
    </lineage>
</organism>
<dbReference type="AlphaFoldDB" id="A0A9P9DHA9"/>
<reference evidence="1" key="1">
    <citation type="journal article" date="2021" name="Nat. Commun.">
        <title>Genetic determinants of endophytism in the Arabidopsis root mycobiome.</title>
        <authorList>
            <person name="Mesny F."/>
            <person name="Miyauchi S."/>
            <person name="Thiergart T."/>
            <person name="Pickel B."/>
            <person name="Atanasova L."/>
            <person name="Karlsson M."/>
            <person name="Huettel B."/>
            <person name="Barry K.W."/>
            <person name="Haridas S."/>
            <person name="Chen C."/>
            <person name="Bauer D."/>
            <person name="Andreopoulos W."/>
            <person name="Pangilinan J."/>
            <person name="LaButti K."/>
            <person name="Riley R."/>
            <person name="Lipzen A."/>
            <person name="Clum A."/>
            <person name="Drula E."/>
            <person name="Henrissat B."/>
            <person name="Kohler A."/>
            <person name="Grigoriev I.V."/>
            <person name="Martin F.M."/>
            <person name="Hacquard S."/>
        </authorList>
    </citation>
    <scope>NUCLEOTIDE SEQUENCE</scope>
    <source>
        <strain evidence="1">MPI-CAGE-AT-0147</strain>
    </source>
</reference>
<accession>A0A9P9DHA9</accession>
<name>A0A9P9DHA9_9HYPO</name>
<sequence length="57" mass="6699">MWLEIKLESRREGFAGCETGKLLGSEKAPRHLTAELPCRNRYLEEETRPLLIRRNET</sequence>
<dbReference type="OrthoDB" id="5107633at2759"/>
<evidence type="ECO:0000313" key="1">
    <source>
        <dbReference type="EMBL" id="KAH7119168.1"/>
    </source>
</evidence>
<proteinExistence type="predicted"/>
<dbReference type="Proteomes" id="UP000738349">
    <property type="component" value="Unassembled WGS sequence"/>
</dbReference>
<comment type="caution">
    <text evidence="1">The sequence shown here is derived from an EMBL/GenBank/DDBJ whole genome shotgun (WGS) entry which is preliminary data.</text>
</comment>
<evidence type="ECO:0000313" key="2">
    <source>
        <dbReference type="Proteomes" id="UP000738349"/>
    </source>
</evidence>
<protein>
    <submittedName>
        <fullName evidence="1">Uncharacterized protein</fullName>
    </submittedName>
</protein>
<keyword evidence="2" id="KW-1185">Reference proteome</keyword>
<dbReference type="EMBL" id="JAGMUV010000026">
    <property type="protein sequence ID" value="KAH7119168.1"/>
    <property type="molecule type" value="Genomic_DNA"/>
</dbReference>